<proteinExistence type="predicted"/>
<keyword evidence="1" id="KW-0614">Plasmid</keyword>
<dbReference type="RefSeq" id="WP_014043812.1">
    <property type="nucleotide sequence ID" value="NC_015952.1"/>
</dbReference>
<name>G2PHS6_STRV4</name>
<dbReference type="HOGENOM" id="CLU_388258_0_0_11"/>
<reference evidence="1" key="1">
    <citation type="submission" date="2011-08" db="EMBL/GenBank/DDBJ databases">
        <title>Complete sequence of plasmid 2 of Streptomyces violaceusniger Tu 4113.</title>
        <authorList>
            <consortium name="US DOE Joint Genome Institute"/>
            <person name="Lucas S."/>
            <person name="Han J."/>
            <person name="Lapidus A."/>
            <person name="Cheng J.-F."/>
            <person name="Goodwin L."/>
            <person name="Pitluck S."/>
            <person name="Peters L."/>
            <person name="Ivanova N."/>
            <person name="Daligault H."/>
            <person name="Detter J.C."/>
            <person name="Han C."/>
            <person name="Tapia R."/>
            <person name="Land M."/>
            <person name="Hauser L."/>
            <person name="Kyrpides N."/>
            <person name="Ivanova N."/>
            <person name="Pagani I."/>
            <person name="Hagen A."/>
            <person name="Katz L."/>
            <person name="Fiedler H.-P."/>
            <person name="Keasling J."/>
            <person name="Fortman J."/>
            <person name="Woyke T."/>
        </authorList>
    </citation>
    <scope>NUCLEOTIDE SEQUENCE [LARGE SCALE GENOMIC DNA]</scope>
    <source>
        <strain evidence="1">Tu 4113</strain>
        <plasmid evidence="1">pSTRVI02</plasmid>
    </source>
</reference>
<protein>
    <submittedName>
        <fullName evidence="1">Uncharacterized protein</fullName>
    </submittedName>
</protein>
<organism evidence="1 2">
    <name type="scientific">Streptomyces violaceusniger (strain Tu 4113)</name>
    <dbReference type="NCBI Taxonomy" id="653045"/>
    <lineage>
        <taxon>Bacteria</taxon>
        <taxon>Bacillati</taxon>
        <taxon>Actinomycetota</taxon>
        <taxon>Actinomycetes</taxon>
        <taxon>Kitasatosporales</taxon>
        <taxon>Streptomycetaceae</taxon>
        <taxon>Streptomyces</taxon>
        <taxon>Streptomyces violaceusniger group</taxon>
    </lineage>
</organism>
<accession>G2PHS6</accession>
<sequence length="711" mass="78880">MSASTNGRERPWYLKHPDGGWITDYEGRSLRAVRRPFTEDPNAKWAVYEVTGNSPETVKELFLAEGPKCDTAVFKAMDKLDKNDPRKPLRDEEMAAWCIKVSTMAYPDAVNFEPVRTGDSLTGEVVGWTFHVDKGSVRRFGWVAVDRRKATALEDYREDAVVALVATVSTSPAEHLALPARAAATSRAVMALPVERGTCPRYVADPVVNAALEALGKNLPHYHPMRLPLAEVTDRYEIRERETYPAAARGALVLPEEGPVVHGARVFGYWLEGGEWFRPRDIAASVPLQVIAERLSKAGFSIESVRDGRVSALYHAPEPEGGDAATEYGDVWSLSNGSGFEIAVIEGGSDDTMMDLARCLPHVRVTIENEGGVVRRRLSRWEIERRRAAGDDPADLAIHHCEERGHQECGSGTRLVELDPQGHGRITPAPVREVEAADGGTVPERQLPTYVKGTWLLGIDGKRHQVWETVWREWDGAAVETVLTTTGEEHPAARLVEFEGGQRRVETDAHKGDTAAERSPILSRSPLADICPPGHPHVTAAAEALEAFRTGPVEDREKWEKAAEEAALWAAAWFFQGTGELTVGMWRTVVRCAVELYARRFTISRPHALDPEPERNSFFGAGRRSLEDRSPEGYQQVLSAARHWVRSLNSPWDAQERESADRAMWKAAEAFAAEFGTEDANEWVAPVRYLAEVHAMTLVDEGIAKWSRGER</sequence>
<evidence type="ECO:0000313" key="2">
    <source>
        <dbReference type="Proteomes" id="UP000008703"/>
    </source>
</evidence>
<dbReference type="Proteomes" id="UP000008703">
    <property type="component" value="Plasmid pSTRVI02"/>
</dbReference>
<dbReference type="EMBL" id="CP002996">
    <property type="protein sequence ID" value="AEM88877.1"/>
    <property type="molecule type" value="Genomic_DNA"/>
</dbReference>
<gene>
    <name evidence="1" type="ORF">Strvi_0101</name>
</gene>
<geneLocation type="plasmid" evidence="1 2">
    <name>pSTRVI02</name>
</geneLocation>
<dbReference type="AlphaFoldDB" id="G2PHS6"/>
<keyword evidence="2" id="KW-1185">Reference proteome</keyword>
<dbReference type="KEGG" id="svl:Strvi_0101"/>
<dbReference type="eggNOG" id="ENOG50325DH">
    <property type="taxonomic scope" value="Bacteria"/>
</dbReference>
<evidence type="ECO:0000313" key="1">
    <source>
        <dbReference type="EMBL" id="AEM88877.1"/>
    </source>
</evidence>